<dbReference type="EMBL" id="ML211188">
    <property type="protein sequence ID" value="TFK86688.1"/>
    <property type="molecule type" value="Genomic_DNA"/>
</dbReference>
<dbReference type="Proteomes" id="UP000308197">
    <property type="component" value="Unassembled WGS sequence"/>
</dbReference>
<reference evidence="1 2" key="1">
    <citation type="journal article" date="2019" name="Nat. Ecol. Evol.">
        <title>Megaphylogeny resolves global patterns of mushroom evolution.</title>
        <authorList>
            <person name="Varga T."/>
            <person name="Krizsan K."/>
            <person name="Foldi C."/>
            <person name="Dima B."/>
            <person name="Sanchez-Garcia M."/>
            <person name="Sanchez-Ramirez S."/>
            <person name="Szollosi G.J."/>
            <person name="Szarkandi J.G."/>
            <person name="Papp V."/>
            <person name="Albert L."/>
            <person name="Andreopoulos W."/>
            <person name="Angelini C."/>
            <person name="Antonin V."/>
            <person name="Barry K.W."/>
            <person name="Bougher N.L."/>
            <person name="Buchanan P."/>
            <person name="Buyck B."/>
            <person name="Bense V."/>
            <person name="Catcheside P."/>
            <person name="Chovatia M."/>
            <person name="Cooper J."/>
            <person name="Damon W."/>
            <person name="Desjardin D."/>
            <person name="Finy P."/>
            <person name="Geml J."/>
            <person name="Haridas S."/>
            <person name="Hughes K."/>
            <person name="Justo A."/>
            <person name="Karasinski D."/>
            <person name="Kautmanova I."/>
            <person name="Kiss B."/>
            <person name="Kocsube S."/>
            <person name="Kotiranta H."/>
            <person name="LaButti K.M."/>
            <person name="Lechner B.E."/>
            <person name="Liimatainen K."/>
            <person name="Lipzen A."/>
            <person name="Lukacs Z."/>
            <person name="Mihaltcheva S."/>
            <person name="Morgado L.N."/>
            <person name="Niskanen T."/>
            <person name="Noordeloos M.E."/>
            <person name="Ohm R.A."/>
            <person name="Ortiz-Santana B."/>
            <person name="Ovrebo C."/>
            <person name="Racz N."/>
            <person name="Riley R."/>
            <person name="Savchenko A."/>
            <person name="Shiryaev A."/>
            <person name="Soop K."/>
            <person name="Spirin V."/>
            <person name="Szebenyi C."/>
            <person name="Tomsovsky M."/>
            <person name="Tulloss R.E."/>
            <person name="Uehling J."/>
            <person name="Grigoriev I.V."/>
            <person name="Vagvolgyi C."/>
            <person name="Papp T."/>
            <person name="Martin F.M."/>
            <person name="Miettinen O."/>
            <person name="Hibbett D.S."/>
            <person name="Nagy L.G."/>
        </authorList>
    </citation>
    <scope>NUCLEOTIDE SEQUENCE [LARGE SCALE GENOMIC DNA]</scope>
    <source>
        <strain evidence="1 2">HHB13444</strain>
    </source>
</reference>
<organism evidence="1 2">
    <name type="scientific">Polyporus arcularius HHB13444</name>
    <dbReference type="NCBI Taxonomy" id="1314778"/>
    <lineage>
        <taxon>Eukaryota</taxon>
        <taxon>Fungi</taxon>
        <taxon>Dikarya</taxon>
        <taxon>Basidiomycota</taxon>
        <taxon>Agaricomycotina</taxon>
        <taxon>Agaricomycetes</taxon>
        <taxon>Polyporales</taxon>
        <taxon>Polyporaceae</taxon>
        <taxon>Polyporus</taxon>
    </lineage>
</organism>
<gene>
    <name evidence="1" type="ORF">K466DRAFT_600127</name>
</gene>
<dbReference type="InParanoid" id="A0A5C3PDM1"/>
<evidence type="ECO:0000313" key="1">
    <source>
        <dbReference type="EMBL" id="TFK86688.1"/>
    </source>
</evidence>
<protein>
    <submittedName>
        <fullName evidence="1">Uncharacterized protein</fullName>
    </submittedName>
</protein>
<dbReference type="AlphaFoldDB" id="A0A5C3PDM1"/>
<accession>A0A5C3PDM1</accession>
<proteinExistence type="predicted"/>
<name>A0A5C3PDM1_9APHY</name>
<keyword evidence="2" id="KW-1185">Reference proteome</keyword>
<sequence>MLLGIVAQSPRVLASSISLAAFECNSGLRYSGWNLMTRTCLAISLKPGHYSPLSWSHYRNGGPTTSPTTVRSRIVSTWPYIPPDMVTKDEPIFRDTLPVLDDAVGAPVSTPSSSLSTSPVHSEKNLRVYDRDIHHITSSWPALRKLVLDVAWSDNEADFLPRFPDAINPPTVHTLAEYAQAHPQLEHLLLPYVCIPSDMVGDGGETLRLDSIPAVLDHGLETLPLRTWGLFSPSSTGGDNGGQVTNALSLEFASLLNRLFPRLRLLQLARLHL</sequence>
<evidence type="ECO:0000313" key="2">
    <source>
        <dbReference type="Proteomes" id="UP000308197"/>
    </source>
</evidence>